<dbReference type="PIRSF" id="PIRSF004486">
    <property type="entry name" value="MraW"/>
    <property type="match status" value="1"/>
</dbReference>
<dbReference type="EMBL" id="CP046996">
    <property type="protein sequence ID" value="QHA01199.1"/>
    <property type="molecule type" value="Genomic_DNA"/>
</dbReference>
<comment type="catalytic activity">
    <reaction evidence="6">
        <text>cytidine(1402) in 16S rRNA + S-adenosyl-L-methionine = N(4)-methylcytidine(1402) in 16S rRNA + S-adenosyl-L-homocysteine + H(+)</text>
        <dbReference type="Rhea" id="RHEA:42928"/>
        <dbReference type="Rhea" id="RHEA-COMP:10286"/>
        <dbReference type="Rhea" id="RHEA-COMP:10287"/>
        <dbReference type="ChEBI" id="CHEBI:15378"/>
        <dbReference type="ChEBI" id="CHEBI:57856"/>
        <dbReference type="ChEBI" id="CHEBI:59789"/>
        <dbReference type="ChEBI" id="CHEBI:74506"/>
        <dbReference type="ChEBI" id="CHEBI:82748"/>
        <dbReference type="EC" id="2.1.1.199"/>
    </reaction>
</comment>
<dbReference type="InterPro" id="IPR029063">
    <property type="entry name" value="SAM-dependent_MTases_sf"/>
</dbReference>
<dbReference type="PANTHER" id="PTHR11265">
    <property type="entry name" value="S-ADENOSYL-METHYLTRANSFERASE MRAW"/>
    <property type="match status" value="1"/>
</dbReference>
<proteinExistence type="inferred from homology"/>
<keyword evidence="4 6" id="KW-0808">Transferase</keyword>
<feature type="region of interest" description="Disordered" evidence="7">
    <location>
        <begin position="287"/>
        <end position="312"/>
    </location>
</feature>
<reference evidence="8 9" key="1">
    <citation type="submission" date="2019-12" db="EMBL/GenBank/DDBJ databases">
        <title>Sequence classification of anaerobic respiratory reductive dehalogenases: First we see many, then we see few.</title>
        <authorList>
            <person name="Molenda O."/>
            <person name="Puentes Jacome L.A."/>
            <person name="Cao X."/>
            <person name="Nesbo C.L."/>
            <person name="Tang S."/>
            <person name="Morson N."/>
            <person name="Patron J."/>
            <person name="Lomheim L."/>
            <person name="Wishart D.S."/>
            <person name="Edwards E.A."/>
        </authorList>
    </citation>
    <scope>NUCLEOTIDE SEQUENCE [LARGE SCALE GENOMIC DNA]</scope>
    <source>
        <strain evidence="8 9">12DCA</strain>
    </source>
</reference>
<dbReference type="AlphaFoldDB" id="A0A857DL99"/>
<evidence type="ECO:0000313" key="9">
    <source>
        <dbReference type="Proteomes" id="UP000430508"/>
    </source>
</evidence>
<organism evidence="8 9">
    <name type="scientific">Dehalobacter restrictus</name>
    <dbReference type="NCBI Taxonomy" id="55583"/>
    <lineage>
        <taxon>Bacteria</taxon>
        <taxon>Bacillati</taxon>
        <taxon>Bacillota</taxon>
        <taxon>Clostridia</taxon>
        <taxon>Eubacteriales</taxon>
        <taxon>Desulfitobacteriaceae</taxon>
        <taxon>Dehalobacter</taxon>
    </lineage>
</organism>
<comment type="subcellular location">
    <subcellularLocation>
        <location evidence="6">Cytoplasm</location>
    </subcellularLocation>
</comment>
<evidence type="ECO:0000313" key="8">
    <source>
        <dbReference type="EMBL" id="QHA01199.1"/>
    </source>
</evidence>
<sequence>MVFEHKSVLLQETIEMLFTDPDGLYVDCTLGGAGHSALLLQRLSASGRLVCFDQDETAVANARMKFTNNSRVTVFQKNFVELEDTIRANSLLPVAGIMYDLGVSSPQLDEAERGFSYMQDAALDMRMDRRKPLTAEEIVNSWSVEDLTGIVRDYGEEKWALRIAKFIGEARTHDRIRTTGQLVEIIKNAVPAAARREGPHPAKRTFQALRIAVNKELEVLEETLDQALRCLQDGGRIAVITFHSLEDRIVKNKFQSWMGKCTCPPSLPVCCCGAKPLARLVNKKPIVPSREEENDNPRSRSAKLRTAEKLKV</sequence>
<dbReference type="SUPFAM" id="SSF53335">
    <property type="entry name" value="S-adenosyl-L-methionine-dependent methyltransferases"/>
    <property type="match status" value="1"/>
</dbReference>
<keyword evidence="6" id="KW-0963">Cytoplasm</keyword>
<dbReference type="HAMAP" id="MF_01007">
    <property type="entry name" value="16SrRNA_methyltr_H"/>
    <property type="match status" value="1"/>
</dbReference>
<dbReference type="Gene3D" id="1.10.150.170">
    <property type="entry name" value="Putative methyltransferase TM0872, insert domain"/>
    <property type="match status" value="1"/>
</dbReference>
<keyword evidence="2 6" id="KW-0698">rRNA processing</keyword>
<dbReference type="NCBIfam" id="TIGR00006">
    <property type="entry name" value="16S rRNA (cytosine(1402)-N(4))-methyltransferase RsmH"/>
    <property type="match status" value="1"/>
</dbReference>
<evidence type="ECO:0000256" key="1">
    <source>
        <dbReference type="ARBA" id="ARBA00010396"/>
    </source>
</evidence>
<dbReference type="GO" id="GO:0070475">
    <property type="term" value="P:rRNA base methylation"/>
    <property type="evidence" value="ECO:0007669"/>
    <property type="project" value="UniProtKB-UniRule"/>
</dbReference>
<evidence type="ECO:0000256" key="4">
    <source>
        <dbReference type="ARBA" id="ARBA00022679"/>
    </source>
</evidence>
<dbReference type="SUPFAM" id="SSF81799">
    <property type="entry name" value="Putative methyltransferase TM0872, insert domain"/>
    <property type="match status" value="1"/>
</dbReference>
<dbReference type="Pfam" id="PF01795">
    <property type="entry name" value="Methyltransf_5"/>
    <property type="match status" value="1"/>
</dbReference>
<dbReference type="GO" id="GO:0005737">
    <property type="term" value="C:cytoplasm"/>
    <property type="evidence" value="ECO:0007669"/>
    <property type="project" value="UniProtKB-SubCell"/>
</dbReference>
<name>A0A857DL99_9FIRM</name>
<protein>
    <recommendedName>
        <fullName evidence="6">Ribosomal RNA small subunit methyltransferase H</fullName>
        <ecNumber evidence="6">2.1.1.199</ecNumber>
    </recommendedName>
    <alternativeName>
        <fullName evidence="6">16S rRNA m(4)C1402 methyltransferase</fullName>
    </alternativeName>
    <alternativeName>
        <fullName evidence="6">rRNA (cytosine-N(4)-)-methyltransferase RsmH</fullName>
    </alternativeName>
</protein>
<feature type="binding site" evidence="6">
    <location>
        <position position="100"/>
    </location>
    <ligand>
        <name>S-adenosyl-L-methionine</name>
        <dbReference type="ChEBI" id="CHEBI:59789"/>
    </ligand>
</feature>
<feature type="binding site" evidence="6">
    <location>
        <position position="53"/>
    </location>
    <ligand>
        <name>S-adenosyl-L-methionine</name>
        <dbReference type="ChEBI" id="CHEBI:59789"/>
    </ligand>
</feature>
<keyword evidence="3 6" id="KW-0489">Methyltransferase</keyword>
<evidence type="ECO:0000256" key="7">
    <source>
        <dbReference type="SAM" id="MobiDB-lite"/>
    </source>
</evidence>
<evidence type="ECO:0000256" key="2">
    <source>
        <dbReference type="ARBA" id="ARBA00022552"/>
    </source>
</evidence>
<dbReference type="InterPro" id="IPR002903">
    <property type="entry name" value="RsmH"/>
</dbReference>
<keyword evidence="5 6" id="KW-0949">S-adenosyl-L-methionine</keyword>
<dbReference type="PANTHER" id="PTHR11265:SF0">
    <property type="entry name" value="12S RRNA N4-METHYLCYTIDINE METHYLTRANSFERASE"/>
    <property type="match status" value="1"/>
</dbReference>
<gene>
    <name evidence="6 8" type="primary">rsmH</name>
    <name evidence="8" type="ORF">GQ588_11410</name>
</gene>
<dbReference type="InterPro" id="IPR023397">
    <property type="entry name" value="SAM-dep_MeTrfase_MraW_recog"/>
</dbReference>
<dbReference type="EC" id="2.1.1.199" evidence="6"/>
<dbReference type="RefSeq" id="WP_019226175.1">
    <property type="nucleotide sequence ID" value="NZ_CP046996.1"/>
</dbReference>
<dbReference type="GO" id="GO:0071424">
    <property type="term" value="F:rRNA (cytosine-N4-)-methyltransferase activity"/>
    <property type="evidence" value="ECO:0007669"/>
    <property type="project" value="UniProtKB-UniRule"/>
</dbReference>
<dbReference type="Proteomes" id="UP000430508">
    <property type="component" value="Chromosome"/>
</dbReference>
<feature type="binding site" evidence="6">
    <location>
        <position position="79"/>
    </location>
    <ligand>
        <name>S-adenosyl-L-methionine</name>
        <dbReference type="ChEBI" id="CHEBI:59789"/>
    </ligand>
</feature>
<feature type="binding site" evidence="6">
    <location>
        <position position="107"/>
    </location>
    <ligand>
        <name>S-adenosyl-L-methionine</name>
        <dbReference type="ChEBI" id="CHEBI:59789"/>
    </ligand>
</feature>
<feature type="binding site" evidence="6">
    <location>
        <begin position="33"/>
        <end position="35"/>
    </location>
    <ligand>
        <name>S-adenosyl-L-methionine</name>
        <dbReference type="ChEBI" id="CHEBI:59789"/>
    </ligand>
</feature>
<accession>A0A857DL99</accession>
<evidence type="ECO:0000256" key="6">
    <source>
        <dbReference type="HAMAP-Rule" id="MF_01007"/>
    </source>
</evidence>
<dbReference type="Gene3D" id="3.40.50.150">
    <property type="entry name" value="Vaccinia Virus protein VP39"/>
    <property type="match status" value="1"/>
</dbReference>
<evidence type="ECO:0000256" key="3">
    <source>
        <dbReference type="ARBA" id="ARBA00022603"/>
    </source>
</evidence>
<comment type="similarity">
    <text evidence="1 6">Belongs to the methyltransferase superfamily. RsmH family.</text>
</comment>
<evidence type="ECO:0000256" key="5">
    <source>
        <dbReference type="ARBA" id="ARBA00022691"/>
    </source>
</evidence>
<comment type="function">
    <text evidence="6">Specifically methylates the N4 position of cytidine in position 1402 (C1402) of 16S rRNA.</text>
</comment>
<feature type="compositionally biased region" description="Basic and acidic residues" evidence="7">
    <location>
        <begin position="289"/>
        <end position="298"/>
    </location>
</feature>